<dbReference type="PANTHER" id="PTHR37326">
    <property type="entry name" value="BLL3975 PROTEIN"/>
    <property type="match status" value="1"/>
</dbReference>
<keyword evidence="3" id="KW-0378">Hydrolase</keyword>
<dbReference type="PANTHER" id="PTHR37326:SF2">
    <property type="entry name" value="SUCCINYLGLUTAMATE DESUCCINYLASE_ASPARTOACYLASE FAMILY PROTEIN"/>
    <property type="match status" value="1"/>
</dbReference>
<evidence type="ECO:0000313" key="8">
    <source>
        <dbReference type="Proteomes" id="UP001424741"/>
    </source>
</evidence>
<evidence type="ECO:0000256" key="2">
    <source>
        <dbReference type="ARBA" id="ARBA00022723"/>
    </source>
</evidence>
<keyword evidence="2" id="KW-0479">Metal-binding</keyword>
<dbReference type="Proteomes" id="UP001424741">
    <property type="component" value="Unassembled WGS sequence"/>
</dbReference>
<evidence type="ECO:0000259" key="6">
    <source>
        <dbReference type="Pfam" id="PF24827"/>
    </source>
</evidence>
<evidence type="ECO:0000256" key="3">
    <source>
        <dbReference type="ARBA" id="ARBA00022801"/>
    </source>
</evidence>
<dbReference type="CDD" id="cd06251">
    <property type="entry name" value="M14_ASTE_ASPA-like"/>
    <property type="match status" value="1"/>
</dbReference>
<dbReference type="SUPFAM" id="SSF53187">
    <property type="entry name" value="Zn-dependent exopeptidases"/>
    <property type="match status" value="1"/>
</dbReference>
<dbReference type="InterPro" id="IPR043795">
    <property type="entry name" value="N-alpha-Ac-DABA-like"/>
</dbReference>
<evidence type="ECO:0000313" key="7">
    <source>
        <dbReference type="EMBL" id="GAA5496711.1"/>
    </source>
</evidence>
<organism evidence="7 8">
    <name type="scientific">Rubritalea halochordaticola</name>
    <dbReference type="NCBI Taxonomy" id="714537"/>
    <lineage>
        <taxon>Bacteria</taxon>
        <taxon>Pseudomonadati</taxon>
        <taxon>Verrucomicrobiota</taxon>
        <taxon>Verrucomicrobiia</taxon>
        <taxon>Verrucomicrobiales</taxon>
        <taxon>Rubritaleaceae</taxon>
        <taxon>Rubritalea</taxon>
    </lineage>
</organism>
<dbReference type="EMBL" id="BAABRL010000009">
    <property type="protein sequence ID" value="GAA5496711.1"/>
    <property type="molecule type" value="Genomic_DNA"/>
</dbReference>
<evidence type="ECO:0000256" key="4">
    <source>
        <dbReference type="ARBA" id="ARBA00022833"/>
    </source>
</evidence>
<dbReference type="PIRSF" id="PIRSF039012">
    <property type="entry name" value="ASP"/>
    <property type="match status" value="1"/>
</dbReference>
<dbReference type="Pfam" id="PF24827">
    <property type="entry name" value="AstE_AspA_cat"/>
    <property type="match status" value="1"/>
</dbReference>
<keyword evidence="8" id="KW-1185">Reference proteome</keyword>
<dbReference type="RefSeq" id="WP_346189334.1">
    <property type="nucleotide sequence ID" value="NZ_BAABRL010000009.1"/>
</dbReference>
<name>A0ABP9V206_9BACT</name>
<dbReference type="InterPro" id="IPR053138">
    <property type="entry name" value="N-alpha-Ac-DABA_deacetylase"/>
</dbReference>
<protein>
    <recommendedName>
        <fullName evidence="6">Succinylglutamate desuccinylase/Aspartoacylase catalytic domain-containing protein</fullName>
    </recommendedName>
</protein>
<evidence type="ECO:0000256" key="5">
    <source>
        <dbReference type="SAM" id="MobiDB-lite"/>
    </source>
</evidence>
<comment type="cofactor">
    <cofactor evidence="1">
        <name>Zn(2+)</name>
        <dbReference type="ChEBI" id="CHEBI:29105"/>
    </cofactor>
</comment>
<reference evidence="7 8" key="1">
    <citation type="submission" date="2024-02" db="EMBL/GenBank/DDBJ databases">
        <title>Rubritalea halochordaticola NBRC 107102.</title>
        <authorList>
            <person name="Ichikawa N."/>
            <person name="Katano-Makiyama Y."/>
            <person name="Hidaka K."/>
        </authorList>
    </citation>
    <scope>NUCLEOTIDE SEQUENCE [LARGE SCALE GENOMIC DNA]</scope>
    <source>
        <strain evidence="7 8">NBRC 107102</strain>
    </source>
</reference>
<feature type="domain" description="Succinylglutamate desuccinylase/Aspartoacylase catalytic" evidence="6">
    <location>
        <begin position="54"/>
        <end position="233"/>
    </location>
</feature>
<accession>A0ABP9V206</accession>
<dbReference type="Gene3D" id="3.40.630.10">
    <property type="entry name" value="Zn peptidases"/>
    <property type="match status" value="1"/>
</dbReference>
<sequence>MSSDSEIRYRHGAISIGGTTINPGEQATVAIPYGTYSSYETVHLKAHVRVSKKPGPTLLVTAGIHGDEVNGTEIVRRLMKEKFIKRMSGTLITIPVINAPAYSNRSRYMPDRRDLNRLFPGAPSGSLGARLAHTLCEYILPHVDLVIDLHTGTVNRANLPQLRVSPGDKEANRLAKIFSPPVLLIASIREGSFRHACSKRGIPVLLYESGEALRLDTPSIRFALRGIRSVMRELGMISKSSTKRFKLQPVVCKKSLWERAPMGGIFTPLVQLGRAVNQGDTLGFMADPFGDTEIPIIASYDGILIGRTNEGVADEGDALVHIGFASQQETAEDRIHESAGNFPDLPDEEDDHPVHTDPFADQL</sequence>
<comment type="caution">
    <text evidence="7">The sequence shown here is derived from an EMBL/GenBank/DDBJ whole genome shotgun (WGS) entry which is preliminary data.</text>
</comment>
<proteinExistence type="predicted"/>
<gene>
    <name evidence="7" type="ORF">Rhal01_02896</name>
</gene>
<evidence type="ECO:0000256" key="1">
    <source>
        <dbReference type="ARBA" id="ARBA00001947"/>
    </source>
</evidence>
<feature type="region of interest" description="Disordered" evidence="5">
    <location>
        <begin position="329"/>
        <end position="363"/>
    </location>
</feature>
<dbReference type="InterPro" id="IPR055438">
    <property type="entry name" value="AstE_AspA_cat"/>
</dbReference>
<keyword evidence="4" id="KW-0862">Zinc</keyword>